<gene>
    <name evidence="2" type="ORF">E2562_034773</name>
</gene>
<feature type="compositionally biased region" description="Basic and acidic residues" evidence="1">
    <location>
        <begin position="18"/>
        <end position="28"/>
    </location>
</feature>
<dbReference type="EMBL" id="SPHZ02000009">
    <property type="protein sequence ID" value="KAF0900717.1"/>
    <property type="molecule type" value="Genomic_DNA"/>
</dbReference>
<protein>
    <submittedName>
        <fullName evidence="2">Uncharacterized protein</fullName>
    </submittedName>
</protein>
<comment type="caution">
    <text evidence="2">The sequence shown here is derived from an EMBL/GenBank/DDBJ whole genome shotgun (WGS) entry which is preliminary data.</text>
</comment>
<dbReference type="Proteomes" id="UP000479710">
    <property type="component" value="Unassembled WGS sequence"/>
</dbReference>
<evidence type="ECO:0000313" key="3">
    <source>
        <dbReference type="Proteomes" id="UP000479710"/>
    </source>
</evidence>
<evidence type="ECO:0000256" key="1">
    <source>
        <dbReference type="SAM" id="MobiDB-lite"/>
    </source>
</evidence>
<feature type="compositionally biased region" description="Basic residues" evidence="1">
    <location>
        <begin position="7"/>
        <end position="16"/>
    </location>
</feature>
<evidence type="ECO:0000313" key="2">
    <source>
        <dbReference type="EMBL" id="KAF0900717.1"/>
    </source>
</evidence>
<accession>A0A6G1CKZ4</accession>
<name>A0A6G1CKZ4_9ORYZ</name>
<proteinExistence type="predicted"/>
<sequence>MVPAKGKAMRTGRSGRRWAFDAEHEAAPQHRVGSPTGHHDTPYGHHWHCSKAAFVSGGSGRNLQVG</sequence>
<organism evidence="2 3">
    <name type="scientific">Oryza meyeriana var. granulata</name>
    <dbReference type="NCBI Taxonomy" id="110450"/>
    <lineage>
        <taxon>Eukaryota</taxon>
        <taxon>Viridiplantae</taxon>
        <taxon>Streptophyta</taxon>
        <taxon>Embryophyta</taxon>
        <taxon>Tracheophyta</taxon>
        <taxon>Spermatophyta</taxon>
        <taxon>Magnoliopsida</taxon>
        <taxon>Liliopsida</taxon>
        <taxon>Poales</taxon>
        <taxon>Poaceae</taxon>
        <taxon>BOP clade</taxon>
        <taxon>Oryzoideae</taxon>
        <taxon>Oryzeae</taxon>
        <taxon>Oryzinae</taxon>
        <taxon>Oryza</taxon>
        <taxon>Oryza meyeriana</taxon>
    </lineage>
</organism>
<dbReference type="AlphaFoldDB" id="A0A6G1CKZ4"/>
<feature type="region of interest" description="Disordered" evidence="1">
    <location>
        <begin position="1"/>
        <end position="45"/>
    </location>
</feature>
<keyword evidence="3" id="KW-1185">Reference proteome</keyword>
<reference evidence="2 3" key="1">
    <citation type="submission" date="2019-11" db="EMBL/GenBank/DDBJ databases">
        <title>Whole genome sequence of Oryza granulata.</title>
        <authorList>
            <person name="Li W."/>
        </authorList>
    </citation>
    <scope>NUCLEOTIDE SEQUENCE [LARGE SCALE GENOMIC DNA]</scope>
    <source>
        <strain evidence="3">cv. Menghai</strain>
        <tissue evidence="2">Leaf</tissue>
    </source>
</reference>